<sequence>MQTSLQSLMTSSTLQASPLDKKSTHQLPLKFLVCFKTCGVCLKSVVVALIVIVPLSLGQS</sequence>
<dbReference type="EMBL" id="MF768985">
    <property type="protein sequence ID" value="ATU84211.1"/>
    <property type="molecule type" value="Genomic_DNA"/>
</dbReference>
<evidence type="ECO:0000313" key="3">
    <source>
        <dbReference type="EMBL" id="ATU84211.1"/>
    </source>
</evidence>
<feature type="region of interest" description="Disordered" evidence="1">
    <location>
        <begin position="1"/>
        <end position="21"/>
    </location>
</feature>
<feature type="compositionally biased region" description="Low complexity" evidence="1">
    <location>
        <begin position="1"/>
        <end position="15"/>
    </location>
</feature>
<proteinExistence type="predicted"/>
<dbReference type="Proteomes" id="UP000267516">
    <property type="component" value="Segment"/>
</dbReference>
<feature type="transmembrane region" description="Helical" evidence="2">
    <location>
        <begin position="31"/>
        <end position="57"/>
    </location>
</feature>
<reference evidence="3" key="1">
    <citation type="journal article" date="2018" name="Aquaculture">
        <title>Complete genome sequence of a white spot syndrome virus associated with a disease incursion in Australia.</title>
        <authorList>
            <person name="Oakey J."/>
            <person name="Smith C.S."/>
        </authorList>
    </citation>
    <scope>NUCLEOTIDE SEQUENCE [LARGE SCALE GENOMIC DNA]</scope>
    <source>
        <strain evidence="3">WSSV-AU</strain>
    </source>
</reference>
<evidence type="ECO:0000256" key="2">
    <source>
        <dbReference type="SAM" id="Phobius"/>
    </source>
</evidence>
<protein>
    <submittedName>
        <fullName evidence="3">ORF160</fullName>
    </submittedName>
</protein>
<keyword evidence="2" id="KW-0812">Transmembrane</keyword>
<keyword evidence="2" id="KW-1133">Transmembrane helix</keyword>
<organism evidence="3">
    <name type="scientific">White spot syndrome virus</name>
    <dbReference type="NCBI Taxonomy" id="342409"/>
    <lineage>
        <taxon>Viruses</taxon>
        <taxon>Viruses incertae sedis</taxon>
        <taxon>Naldaviricetes</taxon>
        <taxon>Nimaviridae</taxon>
        <taxon>Whispovirus</taxon>
    </lineage>
</organism>
<name>A0A2D3I717_9VIRU</name>
<accession>A0A2D3I717</accession>
<evidence type="ECO:0000256" key="1">
    <source>
        <dbReference type="SAM" id="MobiDB-lite"/>
    </source>
</evidence>
<keyword evidence="2" id="KW-0472">Membrane</keyword>